<dbReference type="Pfam" id="PF01359">
    <property type="entry name" value="Transposase_1"/>
    <property type="match status" value="1"/>
</dbReference>
<dbReference type="PANTHER" id="PTHR46060">
    <property type="entry name" value="MARINER MOS1 TRANSPOSASE-LIKE PROTEIN"/>
    <property type="match status" value="1"/>
</dbReference>
<dbReference type="EMBL" id="BGPR01000373">
    <property type="protein sequence ID" value="GBM16392.1"/>
    <property type="molecule type" value="Genomic_DNA"/>
</dbReference>
<dbReference type="Gene3D" id="3.30.420.10">
    <property type="entry name" value="Ribonuclease H-like superfamily/Ribonuclease H"/>
    <property type="match status" value="1"/>
</dbReference>
<dbReference type="OrthoDB" id="6435573at2759"/>
<comment type="caution">
    <text evidence="1">The sequence shown here is derived from an EMBL/GenBank/DDBJ whole genome shotgun (WGS) entry which is preliminary data.</text>
</comment>
<dbReference type="InterPro" id="IPR001888">
    <property type="entry name" value="Transposase_1"/>
</dbReference>
<protein>
    <recommendedName>
        <fullName evidence="3">Mariner Mos1 transposase</fullName>
    </recommendedName>
</protein>
<organism evidence="1 2">
    <name type="scientific">Araneus ventricosus</name>
    <name type="common">Orbweaver spider</name>
    <name type="synonym">Epeira ventricosa</name>
    <dbReference type="NCBI Taxonomy" id="182803"/>
    <lineage>
        <taxon>Eukaryota</taxon>
        <taxon>Metazoa</taxon>
        <taxon>Ecdysozoa</taxon>
        <taxon>Arthropoda</taxon>
        <taxon>Chelicerata</taxon>
        <taxon>Arachnida</taxon>
        <taxon>Araneae</taxon>
        <taxon>Araneomorphae</taxon>
        <taxon>Entelegynae</taxon>
        <taxon>Araneoidea</taxon>
        <taxon>Araneidae</taxon>
        <taxon>Araneus</taxon>
    </lineage>
</organism>
<proteinExistence type="predicted"/>
<name>A0A4Y2DI09_ARAVE</name>
<evidence type="ECO:0008006" key="3">
    <source>
        <dbReference type="Google" id="ProtNLM"/>
    </source>
</evidence>
<gene>
    <name evidence="1" type="ORF">AVEN_129716_1</name>
</gene>
<dbReference type="PANTHER" id="PTHR46060:SF1">
    <property type="entry name" value="MARINER MOS1 TRANSPOSASE-LIKE PROTEIN"/>
    <property type="match status" value="1"/>
</dbReference>
<reference evidence="1 2" key="1">
    <citation type="journal article" date="2019" name="Sci. Rep.">
        <title>Orb-weaving spider Araneus ventricosus genome elucidates the spidroin gene catalogue.</title>
        <authorList>
            <person name="Kono N."/>
            <person name="Nakamura H."/>
            <person name="Ohtoshi R."/>
            <person name="Moran D.A.P."/>
            <person name="Shinohara A."/>
            <person name="Yoshida Y."/>
            <person name="Fujiwara M."/>
            <person name="Mori M."/>
            <person name="Tomita M."/>
            <person name="Arakawa K."/>
        </authorList>
    </citation>
    <scope>NUCLEOTIDE SEQUENCE [LARGE SCALE GENOMIC DNA]</scope>
</reference>
<dbReference type="InterPro" id="IPR036397">
    <property type="entry name" value="RNaseH_sf"/>
</dbReference>
<dbReference type="InterPro" id="IPR052709">
    <property type="entry name" value="Transposase-MT_Hybrid"/>
</dbReference>
<sequence length="104" mass="12072">MVKSAGKVMATVFWDASGIIYIDYLAKGQTINVDYASLLHRFSEEIKIKRPHLAKKKILFHQDNARVHTCAVLMGKVMKFKFELIQHHRIHEICPPVTFFNFLT</sequence>
<dbReference type="AlphaFoldDB" id="A0A4Y2DI09"/>
<keyword evidence="2" id="KW-1185">Reference proteome</keyword>
<evidence type="ECO:0000313" key="1">
    <source>
        <dbReference type="EMBL" id="GBM16392.1"/>
    </source>
</evidence>
<evidence type="ECO:0000313" key="2">
    <source>
        <dbReference type="Proteomes" id="UP000499080"/>
    </source>
</evidence>
<dbReference type="GO" id="GO:0003676">
    <property type="term" value="F:nucleic acid binding"/>
    <property type="evidence" value="ECO:0007669"/>
    <property type="project" value="InterPro"/>
</dbReference>
<dbReference type="Proteomes" id="UP000499080">
    <property type="component" value="Unassembled WGS sequence"/>
</dbReference>
<accession>A0A4Y2DI09</accession>